<evidence type="ECO:0000256" key="9">
    <source>
        <dbReference type="ARBA" id="ARBA00022989"/>
    </source>
</evidence>
<keyword evidence="9 12" id="KW-1133">Transmembrane helix</keyword>
<keyword evidence="10" id="KW-0902">Two-component regulatory system</keyword>
<comment type="subcellular location">
    <subcellularLocation>
        <location evidence="2">Cell membrane</location>
        <topology evidence="2">Multi-pass membrane protein</topology>
    </subcellularLocation>
</comment>
<keyword evidence="11 12" id="KW-0472">Membrane</keyword>
<dbReference type="InterPro" id="IPR004358">
    <property type="entry name" value="Sig_transdc_His_kin-like_C"/>
</dbReference>
<protein>
    <recommendedName>
        <fullName evidence="3">histidine kinase</fullName>
        <ecNumber evidence="3">2.7.13.3</ecNumber>
    </recommendedName>
</protein>
<dbReference type="InterPro" id="IPR036890">
    <property type="entry name" value="HATPase_C_sf"/>
</dbReference>
<name>A0A2P2BPG2_9FIRM</name>
<proteinExistence type="predicted"/>
<dbReference type="GO" id="GO:0004721">
    <property type="term" value="F:phosphoprotein phosphatase activity"/>
    <property type="evidence" value="ECO:0007669"/>
    <property type="project" value="TreeGrafter"/>
</dbReference>
<reference evidence="14 15" key="1">
    <citation type="submission" date="2014-09" db="EMBL/GenBank/DDBJ databases">
        <authorList>
            <person name="Hornung B.V."/>
        </authorList>
    </citation>
    <scope>NUCLEOTIDE SEQUENCE [LARGE SCALE GENOMIC DNA]</scope>
    <source>
        <strain evidence="14 15">FRIFI</strain>
    </source>
</reference>
<dbReference type="Proteomes" id="UP000245695">
    <property type="component" value="Chromosome 1"/>
</dbReference>
<dbReference type="InterPro" id="IPR003594">
    <property type="entry name" value="HATPase_dom"/>
</dbReference>
<keyword evidence="6 14" id="KW-0808">Transferase</keyword>
<dbReference type="EC" id="2.7.13.3" evidence="3"/>
<keyword evidence="4" id="KW-1003">Cell membrane</keyword>
<dbReference type="PRINTS" id="PR00344">
    <property type="entry name" value="BCTRLSENSOR"/>
</dbReference>
<dbReference type="GO" id="GO:0000155">
    <property type="term" value="F:phosphorelay sensor kinase activity"/>
    <property type="evidence" value="ECO:0007669"/>
    <property type="project" value="InterPro"/>
</dbReference>
<dbReference type="PANTHER" id="PTHR45453:SF2">
    <property type="entry name" value="HISTIDINE KINASE"/>
    <property type="match status" value="1"/>
</dbReference>
<dbReference type="SMART" id="SM00387">
    <property type="entry name" value="HATPase_c"/>
    <property type="match status" value="1"/>
</dbReference>
<dbReference type="PANTHER" id="PTHR45453">
    <property type="entry name" value="PHOSPHATE REGULON SENSOR PROTEIN PHOR"/>
    <property type="match status" value="1"/>
</dbReference>
<evidence type="ECO:0000259" key="13">
    <source>
        <dbReference type="PROSITE" id="PS50109"/>
    </source>
</evidence>
<keyword evidence="15" id="KW-1185">Reference proteome</keyword>
<dbReference type="SUPFAM" id="SSF47384">
    <property type="entry name" value="Homodimeric domain of signal transducing histidine kinase"/>
    <property type="match status" value="1"/>
</dbReference>
<dbReference type="CDD" id="cd00082">
    <property type="entry name" value="HisKA"/>
    <property type="match status" value="1"/>
</dbReference>
<evidence type="ECO:0000256" key="1">
    <source>
        <dbReference type="ARBA" id="ARBA00000085"/>
    </source>
</evidence>
<evidence type="ECO:0000256" key="8">
    <source>
        <dbReference type="ARBA" id="ARBA00022777"/>
    </source>
</evidence>
<feature type="domain" description="Histidine kinase" evidence="13">
    <location>
        <begin position="126"/>
        <end position="332"/>
    </location>
</feature>
<dbReference type="AlphaFoldDB" id="A0A2P2BPG2"/>
<evidence type="ECO:0000256" key="12">
    <source>
        <dbReference type="SAM" id="Phobius"/>
    </source>
</evidence>
<dbReference type="InterPro" id="IPR036097">
    <property type="entry name" value="HisK_dim/P_sf"/>
</dbReference>
<dbReference type="InterPro" id="IPR003661">
    <property type="entry name" value="HisK_dim/P_dom"/>
</dbReference>
<dbReference type="InterPro" id="IPR050351">
    <property type="entry name" value="BphY/WalK/GraS-like"/>
</dbReference>
<evidence type="ECO:0000256" key="7">
    <source>
        <dbReference type="ARBA" id="ARBA00022692"/>
    </source>
</evidence>
<dbReference type="SUPFAM" id="SSF55874">
    <property type="entry name" value="ATPase domain of HSP90 chaperone/DNA topoisomerase II/histidine kinase"/>
    <property type="match status" value="1"/>
</dbReference>
<evidence type="ECO:0000313" key="15">
    <source>
        <dbReference type="Proteomes" id="UP000245695"/>
    </source>
</evidence>
<dbReference type="Pfam" id="PF02518">
    <property type="entry name" value="HATPase_c"/>
    <property type="match status" value="1"/>
</dbReference>
<dbReference type="KEGG" id="rhom:FRIFI_0687"/>
<dbReference type="RefSeq" id="WP_166504979.1">
    <property type="nucleotide sequence ID" value="NZ_LN650648.1"/>
</dbReference>
<evidence type="ECO:0000256" key="4">
    <source>
        <dbReference type="ARBA" id="ARBA00022475"/>
    </source>
</evidence>
<evidence type="ECO:0000256" key="6">
    <source>
        <dbReference type="ARBA" id="ARBA00022679"/>
    </source>
</evidence>
<gene>
    <name evidence="14" type="ORF">FRIFI_0687</name>
</gene>
<accession>A0A2P2BPG2</accession>
<comment type="catalytic activity">
    <reaction evidence="1">
        <text>ATP + protein L-histidine = ADP + protein N-phospho-L-histidine.</text>
        <dbReference type="EC" id="2.7.13.3"/>
    </reaction>
</comment>
<evidence type="ECO:0000256" key="10">
    <source>
        <dbReference type="ARBA" id="ARBA00023012"/>
    </source>
</evidence>
<keyword evidence="5" id="KW-0597">Phosphoprotein</keyword>
<feature type="transmembrane region" description="Helical" evidence="12">
    <location>
        <begin position="37"/>
        <end position="55"/>
    </location>
</feature>
<keyword evidence="8 14" id="KW-0418">Kinase</keyword>
<evidence type="ECO:0000256" key="3">
    <source>
        <dbReference type="ARBA" id="ARBA00012438"/>
    </source>
</evidence>
<dbReference type="Gene3D" id="3.30.565.10">
    <property type="entry name" value="Histidine kinase-like ATPase, C-terminal domain"/>
    <property type="match status" value="1"/>
</dbReference>
<dbReference type="GO" id="GO:0005886">
    <property type="term" value="C:plasma membrane"/>
    <property type="evidence" value="ECO:0007669"/>
    <property type="project" value="UniProtKB-SubCell"/>
</dbReference>
<evidence type="ECO:0000313" key="14">
    <source>
        <dbReference type="EMBL" id="CEI72233.1"/>
    </source>
</evidence>
<dbReference type="EMBL" id="LN650648">
    <property type="protein sequence ID" value="CEI72233.1"/>
    <property type="molecule type" value="Genomic_DNA"/>
</dbReference>
<dbReference type="GO" id="GO:0016036">
    <property type="term" value="P:cellular response to phosphate starvation"/>
    <property type="evidence" value="ECO:0007669"/>
    <property type="project" value="TreeGrafter"/>
</dbReference>
<organism evidence="14 15">
    <name type="scientific">Romboutsia hominis</name>
    <dbReference type="NCBI Taxonomy" id="1507512"/>
    <lineage>
        <taxon>Bacteria</taxon>
        <taxon>Bacillati</taxon>
        <taxon>Bacillota</taxon>
        <taxon>Clostridia</taxon>
        <taxon>Peptostreptococcales</taxon>
        <taxon>Peptostreptococcaceae</taxon>
        <taxon>Romboutsia</taxon>
    </lineage>
</organism>
<keyword evidence="7 12" id="KW-0812">Transmembrane</keyword>
<sequence>MSVYEYLKQRTLFFIVNIVLFLITASIMLFVKVNISIITMVFLIWFTPISIYILMEMIKHKKYYDELVSISENLDKKYLISEVISEPEFIEGKLVYNILKSSNRNMQEHVKYFKNMQSEYQEYIETWVHEIKTPIASLMLIMENHEDNIPNSMKYEVKKIENYIDQVLYYSRSNDVSKDYIIKKFNLERIIRCAIRKNASDFINKRIGIDIKEINFNVYSDEKWVEFILNQIINNAIKYSKESEGKVSINAVKNKNNIILSIKDNGVGINEKDIERVFEKGFTGENGRIFGKSTGIGLYLCKKLCDKLGLGINIVSKQQEGTEIRIIFPVGKDDIRKN</sequence>
<feature type="transmembrane region" description="Helical" evidence="12">
    <location>
        <begin position="12"/>
        <end position="31"/>
    </location>
</feature>
<dbReference type="PROSITE" id="PS50109">
    <property type="entry name" value="HIS_KIN"/>
    <property type="match status" value="1"/>
</dbReference>
<evidence type="ECO:0000256" key="5">
    <source>
        <dbReference type="ARBA" id="ARBA00022553"/>
    </source>
</evidence>
<dbReference type="InterPro" id="IPR005467">
    <property type="entry name" value="His_kinase_dom"/>
</dbReference>
<evidence type="ECO:0000256" key="11">
    <source>
        <dbReference type="ARBA" id="ARBA00023136"/>
    </source>
</evidence>
<evidence type="ECO:0000256" key="2">
    <source>
        <dbReference type="ARBA" id="ARBA00004651"/>
    </source>
</evidence>